<dbReference type="Proteomes" id="UP000076830">
    <property type="component" value="Chromosome"/>
</dbReference>
<keyword evidence="2" id="KW-1185">Reference proteome</keyword>
<organism evidence="1 2">
    <name type="scientific">Dokdonella koreensis DS-123</name>
    <dbReference type="NCBI Taxonomy" id="1300342"/>
    <lineage>
        <taxon>Bacteria</taxon>
        <taxon>Pseudomonadati</taxon>
        <taxon>Pseudomonadota</taxon>
        <taxon>Gammaproteobacteria</taxon>
        <taxon>Lysobacterales</taxon>
        <taxon>Rhodanobacteraceae</taxon>
        <taxon>Dokdonella</taxon>
    </lineage>
</organism>
<dbReference type="KEGG" id="dko:I596_289"/>
<dbReference type="PANTHER" id="PTHR34822:SF1">
    <property type="entry name" value="GRPB FAMILY PROTEIN"/>
    <property type="match status" value="1"/>
</dbReference>
<dbReference type="RefSeq" id="WP_067643093.1">
    <property type="nucleotide sequence ID" value="NZ_CP015249.1"/>
</dbReference>
<evidence type="ECO:0000313" key="2">
    <source>
        <dbReference type="Proteomes" id="UP000076830"/>
    </source>
</evidence>
<evidence type="ECO:0008006" key="3">
    <source>
        <dbReference type="Google" id="ProtNLM"/>
    </source>
</evidence>
<name>A0A167GA63_9GAMM</name>
<gene>
    <name evidence="1" type="ORF">I596_289</name>
</gene>
<dbReference type="InterPro" id="IPR043519">
    <property type="entry name" value="NT_sf"/>
</dbReference>
<dbReference type="Pfam" id="PF04229">
    <property type="entry name" value="GrpB"/>
    <property type="match status" value="1"/>
</dbReference>
<reference evidence="1 2" key="1">
    <citation type="submission" date="2016-04" db="EMBL/GenBank/DDBJ databases">
        <title>Complete genome sequence of Dokdonella koreensis DS-123T.</title>
        <authorList>
            <person name="Kim J.F."/>
            <person name="Lee H."/>
            <person name="Kwak M.-J."/>
        </authorList>
    </citation>
    <scope>NUCLEOTIDE SEQUENCE [LARGE SCALE GENOMIC DNA]</scope>
    <source>
        <strain evidence="1 2">DS-123</strain>
    </source>
</reference>
<dbReference type="InterPro" id="IPR007344">
    <property type="entry name" value="GrpB/CoaE"/>
</dbReference>
<evidence type="ECO:0000313" key="1">
    <source>
        <dbReference type="EMBL" id="ANB16326.1"/>
    </source>
</evidence>
<dbReference type="EMBL" id="CP015249">
    <property type="protein sequence ID" value="ANB16326.1"/>
    <property type="molecule type" value="Genomic_DNA"/>
</dbReference>
<dbReference type="PANTHER" id="PTHR34822">
    <property type="entry name" value="GRPB DOMAIN PROTEIN (AFU_ORTHOLOGUE AFUA_1G01530)"/>
    <property type="match status" value="1"/>
</dbReference>
<dbReference type="OrthoDB" id="9799092at2"/>
<accession>A0A167GA63</accession>
<dbReference type="PATRIC" id="fig|1300342.3.peg.279"/>
<protein>
    <recommendedName>
        <fullName evidence="3">GrpB family protein</fullName>
    </recommendedName>
</protein>
<dbReference type="STRING" id="1300342.I596_289"/>
<proteinExistence type="predicted"/>
<dbReference type="SUPFAM" id="SSF81301">
    <property type="entry name" value="Nucleotidyltransferase"/>
    <property type="match status" value="1"/>
</dbReference>
<dbReference type="AlphaFoldDB" id="A0A167GA63"/>
<dbReference type="Gene3D" id="3.30.460.10">
    <property type="entry name" value="Beta Polymerase, domain 2"/>
    <property type="match status" value="1"/>
</dbReference>
<sequence>MKIAVVPYDPRWPALFEAERAALRDALGDVAGTIHHIGSTSVPGLAAKPIIDILLEVDALDALDRKAPAFEALGYEVMGEFGIPGRRYFRKGGSNRTHHIHAFRRGDANVLRHLAFRDYLAHFPEVRREYGALKARLASQFPADIGGYGDGKAPFIAQHEALALTWMAG</sequence>